<feature type="transmembrane region" description="Helical" evidence="2">
    <location>
        <begin position="189"/>
        <end position="207"/>
    </location>
</feature>
<keyword evidence="2" id="KW-0812">Transmembrane</keyword>
<keyword evidence="3" id="KW-1185">Reference proteome</keyword>
<feature type="region of interest" description="Disordered" evidence="1">
    <location>
        <begin position="36"/>
        <end position="60"/>
    </location>
</feature>
<keyword evidence="2" id="KW-0472">Membrane</keyword>
<feature type="transmembrane region" description="Helical" evidence="2">
    <location>
        <begin position="157"/>
        <end position="183"/>
    </location>
</feature>
<dbReference type="Proteomes" id="UP000887581">
    <property type="component" value="Unplaced"/>
</dbReference>
<sequence>MKFENFALLEPWREMTGQEESLTGDVDLESGIRRKHVTSSSSAVASPQVSSRTSRSVSEGRNIWEHDMSLDIPKDLDSWDSEQKKYWEYRNIYHIPVPQGIELWEDEDKKRWEMINVGGLDESEADRQIKKAKVEFMNAKHQTNRAISNAQRKDPSFVVLLLCFGVQISVAFVCIGFCALQLINNEIQAGIVFLLLSIMPFFGAVGVMGLATAAFNISSAVGIIVTAVTVNTFKVPGPHPLSAFVPLASVVAFVQIASFAMFLILHWHYLTVPPTYTIGSRRDGARSHQKKVMKSNERMERELKAKTEDVTRRYKQYLQKRKEIGERSGILSFNSSIWFGGETIQLDGPSNSVLERQIDDFIVSKEGNFDMPQSITDSRNYVTQATAIHNGVKQHQEQDDNTNETFGANENK</sequence>
<dbReference type="WBParaSite" id="sdigi.contig17.g1598.t1">
    <property type="protein sequence ID" value="sdigi.contig17.g1598.t1"/>
    <property type="gene ID" value="sdigi.contig17.g1598"/>
</dbReference>
<evidence type="ECO:0000313" key="3">
    <source>
        <dbReference type="Proteomes" id="UP000887581"/>
    </source>
</evidence>
<feature type="compositionally biased region" description="Low complexity" evidence="1">
    <location>
        <begin position="39"/>
        <end position="51"/>
    </location>
</feature>
<feature type="transmembrane region" description="Helical" evidence="2">
    <location>
        <begin position="245"/>
        <end position="265"/>
    </location>
</feature>
<dbReference type="AlphaFoldDB" id="A0A915PH99"/>
<evidence type="ECO:0000313" key="4">
    <source>
        <dbReference type="WBParaSite" id="sdigi.contig17.g1598.t1"/>
    </source>
</evidence>
<feature type="transmembrane region" description="Helical" evidence="2">
    <location>
        <begin position="214"/>
        <end position="233"/>
    </location>
</feature>
<feature type="region of interest" description="Disordered" evidence="1">
    <location>
        <begin position="391"/>
        <end position="412"/>
    </location>
</feature>
<evidence type="ECO:0000256" key="2">
    <source>
        <dbReference type="SAM" id="Phobius"/>
    </source>
</evidence>
<proteinExistence type="predicted"/>
<keyword evidence="2" id="KW-1133">Transmembrane helix</keyword>
<protein>
    <submittedName>
        <fullName evidence="4">Uncharacterized protein</fullName>
    </submittedName>
</protein>
<accession>A0A915PH99</accession>
<reference evidence="4" key="1">
    <citation type="submission" date="2022-11" db="UniProtKB">
        <authorList>
            <consortium name="WormBaseParasite"/>
        </authorList>
    </citation>
    <scope>IDENTIFICATION</scope>
</reference>
<organism evidence="3 4">
    <name type="scientific">Setaria digitata</name>
    <dbReference type="NCBI Taxonomy" id="48799"/>
    <lineage>
        <taxon>Eukaryota</taxon>
        <taxon>Metazoa</taxon>
        <taxon>Ecdysozoa</taxon>
        <taxon>Nematoda</taxon>
        <taxon>Chromadorea</taxon>
        <taxon>Rhabditida</taxon>
        <taxon>Spirurina</taxon>
        <taxon>Spiruromorpha</taxon>
        <taxon>Filarioidea</taxon>
        <taxon>Setariidae</taxon>
        <taxon>Setaria</taxon>
    </lineage>
</organism>
<feature type="compositionally biased region" description="Polar residues" evidence="1">
    <location>
        <begin position="403"/>
        <end position="412"/>
    </location>
</feature>
<feature type="region of interest" description="Disordered" evidence="1">
    <location>
        <begin position="281"/>
        <end position="300"/>
    </location>
</feature>
<evidence type="ECO:0000256" key="1">
    <source>
        <dbReference type="SAM" id="MobiDB-lite"/>
    </source>
</evidence>
<name>A0A915PH99_9BILA</name>